<dbReference type="InterPro" id="IPR010982">
    <property type="entry name" value="Lambda_DNA-bd_dom_sf"/>
</dbReference>
<organism evidence="2 3">
    <name type="scientific">Salmonella enterica</name>
    <name type="common">Salmonella choleraesuis</name>
    <dbReference type="NCBI Taxonomy" id="28901"/>
    <lineage>
        <taxon>Bacteria</taxon>
        <taxon>Pseudomonadati</taxon>
        <taxon>Pseudomonadota</taxon>
        <taxon>Gammaproteobacteria</taxon>
        <taxon>Enterobacterales</taxon>
        <taxon>Enterobacteriaceae</taxon>
        <taxon>Salmonella</taxon>
    </lineage>
</organism>
<dbReference type="SMART" id="SM00530">
    <property type="entry name" value="HTH_XRE"/>
    <property type="match status" value="1"/>
</dbReference>
<gene>
    <name evidence="2" type="primary">rghR</name>
    <name evidence="2" type="ORF">NCTC10252_04342</name>
</gene>
<dbReference type="CDD" id="cd00093">
    <property type="entry name" value="HTH_XRE"/>
    <property type="match status" value="1"/>
</dbReference>
<dbReference type="GO" id="GO:0003677">
    <property type="term" value="F:DNA binding"/>
    <property type="evidence" value="ECO:0007669"/>
    <property type="project" value="InterPro"/>
</dbReference>
<dbReference type="EMBL" id="UGWP01000004">
    <property type="protein sequence ID" value="SUF58996.1"/>
    <property type="molecule type" value="Genomic_DNA"/>
</dbReference>
<name>A0A379QTZ3_SALER</name>
<dbReference type="InterPro" id="IPR001387">
    <property type="entry name" value="Cro/C1-type_HTH"/>
</dbReference>
<sequence length="128" mass="14474">MQNTKHRSILNAMKNFGETIRDLRVAQDLGLRETAIKVGISPAYLSRIERGKERPPRPEVIKELAKILAADPDVLFRLSSSTDPEVVDYLHDQPEVMTLLRYVKEACFTEDELKSLVQAAESIKANSH</sequence>
<feature type="domain" description="HTH cro/C1-type" evidence="1">
    <location>
        <begin position="20"/>
        <end position="75"/>
    </location>
</feature>
<proteinExistence type="predicted"/>
<dbReference type="SUPFAM" id="SSF47413">
    <property type="entry name" value="lambda repressor-like DNA-binding domains"/>
    <property type="match status" value="1"/>
</dbReference>
<dbReference type="PROSITE" id="PS50943">
    <property type="entry name" value="HTH_CROC1"/>
    <property type="match status" value="1"/>
</dbReference>
<accession>A0A379QTZ3</accession>
<dbReference type="AlphaFoldDB" id="A0A379QTZ3"/>
<dbReference type="Proteomes" id="UP000254597">
    <property type="component" value="Unassembled WGS sequence"/>
</dbReference>
<protein>
    <submittedName>
        <fullName evidence="2">RapGH repressor</fullName>
    </submittedName>
</protein>
<reference evidence="2 3" key="1">
    <citation type="submission" date="2018-06" db="EMBL/GenBank/DDBJ databases">
        <authorList>
            <consortium name="Pathogen Informatics"/>
            <person name="Doyle S."/>
        </authorList>
    </citation>
    <scope>NUCLEOTIDE SEQUENCE [LARGE SCALE GENOMIC DNA]</scope>
    <source>
        <strain evidence="2 3">NCTC10252</strain>
    </source>
</reference>
<evidence type="ECO:0000259" key="1">
    <source>
        <dbReference type="PROSITE" id="PS50943"/>
    </source>
</evidence>
<dbReference type="Pfam" id="PF13560">
    <property type="entry name" value="HTH_31"/>
    <property type="match status" value="1"/>
</dbReference>
<evidence type="ECO:0000313" key="3">
    <source>
        <dbReference type="Proteomes" id="UP000254597"/>
    </source>
</evidence>
<evidence type="ECO:0000313" key="2">
    <source>
        <dbReference type="EMBL" id="SUF58996.1"/>
    </source>
</evidence>
<dbReference type="Gene3D" id="1.10.260.40">
    <property type="entry name" value="lambda repressor-like DNA-binding domains"/>
    <property type="match status" value="1"/>
</dbReference>